<name>A0ABM9NE14_9GAMM</name>
<evidence type="ECO:0000256" key="5">
    <source>
        <dbReference type="ARBA" id="ARBA00023014"/>
    </source>
</evidence>
<evidence type="ECO:0000313" key="7">
    <source>
        <dbReference type="Proteomes" id="UP001497493"/>
    </source>
</evidence>
<evidence type="ECO:0000256" key="2">
    <source>
        <dbReference type="ARBA" id="ARBA00022691"/>
    </source>
</evidence>
<dbReference type="SUPFAM" id="SSF102114">
    <property type="entry name" value="Radical SAM enzymes"/>
    <property type="match status" value="1"/>
</dbReference>
<dbReference type="SFLD" id="SFLDS00029">
    <property type="entry name" value="Radical_SAM"/>
    <property type="match status" value="1"/>
</dbReference>
<dbReference type="InterPro" id="IPR013785">
    <property type="entry name" value="Aldolase_TIM"/>
</dbReference>
<protein>
    <submittedName>
        <fullName evidence="6">Wyosine [tRNA(Phe)-imidazoG37] synthetase (Radical SAM superfamily)</fullName>
    </submittedName>
</protein>
<evidence type="ECO:0000256" key="4">
    <source>
        <dbReference type="ARBA" id="ARBA00023004"/>
    </source>
</evidence>
<keyword evidence="7" id="KW-1185">Reference proteome</keyword>
<dbReference type="Gene3D" id="3.20.20.70">
    <property type="entry name" value="Aldolase class I"/>
    <property type="match status" value="1"/>
</dbReference>
<gene>
    <name evidence="6" type="ORF">MECH1_V1_0035</name>
</gene>
<dbReference type="RefSeq" id="WP_348758435.1">
    <property type="nucleotide sequence ID" value="NZ_OZ026884.1"/>
</dbReference>
<keyword evidence="5" id="KW-0411">Iron-sulfur</keyword>
<dbReference type="Proteomes" id="UP001497493">
    <property type="component" value="Chromosome"/>
</dbReference>
<evidence type="ECO:0000256" key="3">
    <source>
        <dbReference type="ARBA" id="ARBA00022723"/>
    </source>
</evidence>
<evidence type="ECO:0000256" key="1">
    <source>
        <dbReference type="ARBA" id="ARBA00001966"/>
    </source>
</evidence>
<accession>A0ABM9NE14</accession>
<evidence type="ECO:0000313" key="6">
    <source>
        <dbReference type="EMBL" id="CAL1238823.1"/>
    </source>
</evidence>
<organism evidence="6 7">
    <name type="scientific">Candidatus Methylocalor cossyra</name>
    <dbReference type="NCBI Taxonomy" id="3108543"/>
    <lineage>
        <taxon>Bacteria</taxon>
        <taxon>Pseudomonadati</taxon>
        <taxon>Pseudomonadota</taxon>
        <taxon>Gammaproteobacteria</taxon>
        <taxon>Methylococcales</taxon>
        <taxon>Methylococcaceae</taxon>
        <taxon>Candidatus Methylocalor</taxon>
    </lineage>
</organism>
<reference evidence="6 7" key="1">
    <citation type="submission" date="2024-04" db="EMBL/GenBank/DDBJ databases">
        <authorList>
            <person name="Cremers G."/>
        </authorList>
    </citation>
    <scope>NUCLEOTIDE SEQUENCE [LARGE SCALE GENOMIC DNA]</scope>
    <source>
        <strain evidence="6">MeCH1-AG</strain>
    </source>
</reference>
<dbReference type="InterPro" id="IPR058240">
    <property type="entry name" value="rSAM_sf"/>
</dbReference>
<dbReference type="EMBL" id="OZ026884">
    <property type="protein sequence ID" value="CAL1238823.1"/>
    <property type="molecule type" value="Genomic_DNA"/>
</dbReference>
<dbReference type="CDD" id="cd01335">
    <property type="entry name" value="Radical_SAM"/>
    <property type="match status" value="1"/>
</dbReference>
<proteinExistence type="predicted"/>
<keyword evidence="2" id="KW-0949">S-adenosyl-L-methionine</keyword>
<comment type="cofactor">
    <cofactor evidence="1">
        <name>[4Fe-4S] cluster</name>
        <dbReference type="ChEBI" id="CHEBI:49883"/>
    </cofactor>
</comment>
<keyword evidence="3" id="KW-0479">Metal-binding</keyword>
<sequence>MPQLTVTNHSRDSAELLYVYPVLARRSGGLSIGINLNPNNACNWRCVYCQVPNLVRGRAPDIDLGRLEKELRGLLDAIRAGSFFTRFPVPEAQRVIRDIAISGNGEPTTSPALEAVMEVIGRVSAEFGGTEAVKRVLITNGSQLYRPEVRRALARWNSLDGEVWFKVDSATATGIRHINNVYLSPDTVLRHLEVCARSCRTWIQTCLFAFDGEAPSAAEQRAYLDFLAELKGRAVPLQGVLLYGVARPSQQPEAPRLSPLPKSWLLQLAERIGALGLEVRVHC</sequence>
<dbReference type="InterPro" id="IPR007197">
    <property type="entry name" value="rSAM"/>
</dbReference>
<keyword evidence="4" id="KW-0408">Iron</keyword>